<sequence length="532" mass="60925">MYMTVEQALLIYPLSEGRLIAGKAGASRIVKSVNVMDAPDITEWIKAGEMLFTTAYIMKDQPDELIELLQKLDSRKAAGLGIKLGRFWSSIPESIIEEANRLDFPLIELPYQFTFSDQMNGLFLDELERSTHSLQRLLDKQKRLMKFALKAKSDTTFFDRVLDIIETPFAVISSRGHVVYNATAYAEAQLLKGWPWREEGKWIWAEQGGHSRIPIEHKGECIGFAIFYPSEVAQVKEEEGLLYQTAEILAYHLSYIYQDVLQKSLNKDMGDLFVRYLNRNVEAGILVDYTEELGVLALRGSFQCVRTKILPGTGVVQQKALLKEIRQEFEYNTVFRGTQVIHFILEDGVFSIFCADEFVNPGMLADLLKRSLACVVNKGIVQHIRLAISNKKLKPDMLRQAYTECTEAFGLAERLGVGEKIVQFGDIELAYLFKHVPDDEMKVYSNEVLAELLAKEPDYARDMLRTLEAFIEHDGQMNETAKHLFIHRNTATYRMEKIGEILGVDFKKVDDLLRLKLAFMFRKLLREKETVD</sequence>
<dbReference type="Pfam" id="PF07905">
    <property type="entry name" value="PucR"/>
    <property type="match status" value="1"/>
</dbReference>
<name>A0ABX0J5E4_9BACL</name>
<evidence type="ECO:0000313" key="4">
    <source>
        <dbReference type="Proteomes" id="UP001165962"/>
    </source>
</evidence>
<evidence type="ECO:0000313" key="3">
    <source>
        <dbReference type="EMBL" id="NHN31026.1"/>
    </source>
</evidence>
<feature type="domain" description="PucR C-terminal helix-turn-helix" evidence="2">
    <location>
        <begin position="464"/>
        <end position="519"/>
    </location>
</feature>
<accession>A0ABX0J5E4</accession>
<gene>
    <name evidence="3" type="ORF">G9U52_14395</name>
</gene>
<protein>
    <submittedName>
        <fullName evidence="3">PucR family transcriptional regulator</fullName>
    </submittedName>
</protein>
<comment type="caution">
    <text evidence="3">The sequence shown here is derived from an EMBL/GenBank/DDBJ whole genome shotgun (WGS) entry which is preliminary data.</text>
</comment>
<evidence type="ECO:0000259" key="1">
    <source>
        <dbReference type="Pfam" id="PF07905"/>
    </source>
</evidence>
<dbReference type="InterPro" id="IPR051448">
    <property type="entry name" value="CdaR-like_regulators"/>
</dbReference>
<evidence type="ECO:0000259" key="2">
    <source>
        <dbReference type="Pfam" id="PF13556"/>
    </source>
</evidence>
<dbReference type="Pfam" id="PF13556">
    <property type="entry name" value="HTH_30"/>
    <property type="match status" value="1"/>
</dbReference>
<dbReference type="Proteomes" id="UP001165962">
    <property type="component" value="Unassembled WGS sequence"/>
</dbReference>
<proteinExistence type="predicted"/>
<dbReference type="Gene3D" id="1.10.10.2840">
    <property type="entry name" value="PucR C-terminal helix-turn-helix domain"/>
    <property type="match status" value="1"/>
</dbReference>
<reference evidence="3" key="1">
    <citation type="submission" date="2020-03" db="EMBL/GenBank/DDBJ databases">
        <title>Draft sequencing of Paenibacilllus sp. S3N08.</title>
        <authorList>
            <person name="Kim D.-U."/>
        </authorList>
    </citation>
    <scope>NUCLEOTIDE SEQUENCE</scope>
    <source>
        <strain evidence="3">S3N08</strain>
    </source>
</reference>
<dbReference type="InterPro" id="IPR042070">
    <property type="entry name" value="PucR_C-HTH_sf"/>
</dbReference>
<dbReference type="InterPro" id="IPR012914">
    <property type="entry name" value="PucR_dom"/>
</dbReference>
<dbReference type="PANTHER" id="PTHR33744">
    <property type="entry name" value="CARBOHYDRATE DIACID REGULATOR"/>
    <property type="match status" value="1"/>
</dbReference>
<feature type="domain" description="Purine catabolism PurC-like" evidence="1">
    <location>
        <begin position="16"/>
        <end position="117"/>
    </location>
</feature>
<dbReference type="InterPro" id="IPR025736">
    <property type="entry name" value="PucR_C-HTH_dom"/>
</dbReference>
<keyword evidence="4" id="KW-1185">Reference proteome</keyword>
<organism evidence="3 4">
    <name type="scientific">Paenibacillus agricola</name>
    <dbReference type="NCBI Taxonomy" id="2716264"/>
    <lineage>
        <taxon>Bacteria</taxon>
        <taxon>Bacillati</taxon>
        <taxon>Bacillota</taxon>
        <taxon>Bacilli</taxon>
        <taxon>Bacillales</taxon>
        <taxon>Paenibacillaceae</taxon>
        <taxon>Paenibacillus</taxon>
    </lineage>
</organism>
<dbReference type="EMBL" id="JAAOIW010000004">
    <property type="protein sequence ID" value="NHN31026.1"/>
    <property type="molecule type" value="Genomic_DNA"/>
</dbReference>